<protein>
    <submittedName>
        <fullName evidence="1">Uncharacterized protein</fullName>
    </submittedName>
</protein>
<evidence type="ECO:0000313" key="2">
    <source>
        <dbReference type="Proteomes" id="UP001153332"/>
    </source>
</evidence>
<evidence type="ECO:0000313" key="1">
    <source>
        <dbReference type="EMBL" id="KAJ8121338.1"/>
    </source>
</evidence>
<accession>A0ACC2J1L0</accession>
<organism evidence="1 2">
    <name type="scientific">Lasiodiplodia mahajangana</name>
    <dbReference type="NCBI Taxonomy" id="1108764"/>
    <lineage>
        <taxon>Eukaryota</taxon>
        <taxon>Fungi</taxon>
        <taxon>Dikarya</taxon>
        <taxon>Ascomycota</taxon>
        <taxon>Pezizomycotina</taxon>
        <taxon>Dothideomycetes</taxon>
        <taxon>Dothideomycetes incertae sedis</taxon>
        <taxon>Botryosphaeriales</taxon>
        <taxon>Botryosphaeriaceae</taxon>
        <taxon>Lasiodiplodia</taxon>
    </lineage>
</organism>
<keyword evidence="2" id="KW-1185">Reference proteome</keyword>
<dbReference type="EMBL" id="JAPUUL010003845">
    <property type="protein sequence ID" value="KAJ8121338.1"/>
    <property type="molecule type" value="Genomic_DNA"/>
</dbReference>
<dbReference type="Proteomes" id="UP001153332">
    <property type="component" value="Unassembled WGS sequence"/>
</dbReference>
<reference evidence="1" key="1">
    <citation type="submission" date="2022-12" db="EMBL/GenBank/DDBJ databases">
        <title>Genome Sequence of Lasiodiplodia mahajangana.</title>
        <authorList>
            <person name="Buettner E."/>
        </authorList>
    </citation>
    <scope>NUCLEOTIDE SEQUENCE</scope>
    <source>
        <strain evidence="1">VT137</strain>
    </source>
</reference>
<gene>
    <name evidence="1" type="ORF">O1611_g10130</name>
</gene>
<proteinExistence type="predicted"/>
<sequence length="174" mass="19101">MPKSSDSLLCLGKVEGAALSREVDVLATDRSVPPDPDHNSLAPRIDPNQAVLDSQTPYISERGGAHDNCFSRISSSMAITADVDGYLQEETCRFQVFSRYRVLRVLPVESRSGRSRDETIVNDLCNMTVVGDMVPFRFGYRLKSGISPNHLGPRRSHITTNSTSGMIAFRAGVI</sequence>
<comment type="caution">
    <text evidence="1">The sequence shown here is derived from an EMBL/GenBank/DDBJ whole genome shotgun (WGS) entry which is preliminary data.</text>
</comment>
<name>A0ACC2J1L0_9PEZI</name>